<gene>
    <name evidence="1" type="ORF">CD178_03273</name>
</gene>
<keyword evidence="2" id="KW-1185">Reference proteome</keyword>
<sequence length="80" mass="9295">MIGRAPMPMARGAEKSGERRLRWGSGLWGLMQDKSRKVRNGWGGQFFWVFHKVIFPSQGVRWRDWLVFNVLAQGRDLHGP</sequence>
<dbReference type="EMBL" id="CP023038">
    <property type="protein sequence ID" value="AXY24017.1"/>
    <property type="molecule type" value="Genomic_DNA"/>
</dbReference>
<accession>A0A347WGM4</accession>
<evidence type="ECO:0000313" key="2">
    <source>
        <dbReference type="Proteomes" id="UP000264120"/>
    </source>
</evidence>
<protein>
    <submittedName>
        <fullName evidence="1">Uncharacterized protein</fullName>
    </submittedName>
</protein>
<evidence type="ECO:0000313" key="1">
    <source>
        <dbReference type="EMBL" id="AXY24017.1"/>
    </source>
</evidence>
<dbReference type="Proteomes" id="UP000264120">
    <property type="component" value="Plasmid unnamed2"/>
</dbReference>
<dbReference type="AlphaFoldDB" id="A0A347WGM4"/>
<proteinExistence type="predicted"/>
<dbReference type="KEGG" id="ksc:CD178_03273"/>
<organism evidence="1 2">
    <name type="scientific">Komagataeibacter saccharivorans</name>
    <dbReference type="NCBI Taxonomy" id="265959"/>
    <lineage>
        <taxon>Bacteria</taxon>
        <taxon>Pseudomonadati</taxon>
        <taxon>Pseudomonadota</taxon>
        <taxon>Alphaproteobacteria</taxon>
        <taxon>Acetobacterales</taxon>
        <taxon>Acetobacteraceae</taxon>
        <taxon>Komagataeibacter</taxon>
    </lineage>
</organism>
<reference evidence="1 2" key="1">
    <citation type="submission" date="2017-08" db="EMBL/GenBank/DDBJ databases">
        <title>Complete genome sequence of Gluconacetobacter saccharivorans CV1 isolated from Fermented Vinegar.</title>
        <authorList>
            <person name="Kim S.-Y."/>
        </authorList>
    </citation>
    <scope>NUCLEOTIDE SEQUENCE [LARGE SCALE GENOMIC DNA]</scope>
    <source>
        <strain evidence="1 2">CV1</strain>
        <plasmid evidence="1 2">unnamed2</plasmid>
    </source>
</reference>
<geneLocation type="plasmid" evidence="1 2">
    <name>unnamed2</name>
</geneLocation>
<name>A0A347WGM4_9PROT</name>
<keyword evidence="1" id="KW-0614">Plasmid</keyword>